<feature type="compositionally biased region" description="Low complexity" evidence="1">
    <location>
        <begin position="259"/>
        <end position="271"/>
    </location>
</feature>
<proteinExistence type="predicted"/>
<accession>T0M9F6</accession>
<feature type="compositionally biased region" description="Basic and acidic residues" evidence="1">
    <location>
        <begin position="248"/>
        <end position="258"/>
    </location>
</feature>
<organism evidence="2 3">
    <name type="scientific">Vairimorpha apis BRL 01</name>
    <dbReference type="NCBI Taxonomy" id="1037528"/>
    <lineage>
        <taxon>Eukaryota</taxon>
        <taxon>Fungi</taxon>
        <taxon>Fungi incertae sedis</taxon>
        <taxon>Microsporidia</taxon>
        <taxon>Nosematidae</taxon>
        <taxon>Vairimorpha</taxon>
    </lineage>
</organism>
<name>T0M9F6_9MICR</name>
<protein>
    <submittedName>
        <fullName evidence="2">Uncharacterized protein</fullName>
    </submittedName>
</protein>
<dbReference type="HOGENOM" id="CLU_888753_0_0_1"/>
<evidence type="ECO:0000313" key="2">
    <source>
        <dbReference type="EMBL" id="EQB60011.1"/>
    </source>
</evidence>
<evidence type="ECO:0000256" key="1">
    <source>
        <dbReference type="SAM" id="MobiDB-lite"/>
    </source>
</evidence>
<sequence>MIQTCLEELLKDFESFSTSDIDICLSKGRICDIECMLSSVCGRKIKTDGVVILLNFFVDVYRVIECNEGESCNRVCCKGDCDTEEKCMCSGNRMCNKMDCMCGTKGNIVCCSTKGNRLCKDKRVCNDNIISNTNCNISNNNCNSSQMVKDKLCEKDSCSNNKLITEDQKNNESSKIYESSKNLGFYGNIKSKDLNNNQNNGENITINRDINSDITSNRDKSTTDRNINKDNITINRDTNNSDCMINRDTNKDTYKETNNKYTTPNKNTTFNRDTTTIKNTYKNTTTYNSTPNNSIKYKDNININKKFNTDTKK</sequence>
<evidence type="ECO:0000313" key="3">
    <source>
        <dbReference type="Proteomes" id="UP000053780"/>
    </source>
</evidence>
<dbReference type="OrthoDB" id="2199843at2759"/>
<dbReference type="Proteomes" id="UP000053780">
    <property type="component" value="Unassembled WGS sequence"/>
</dbReference>
<keyword evidence="3" id="KW-1185">Reference proteome</keyword>
<reference evidence="2 3" key="1">
    <citation type="journal article" date="2013" name="BMC Genomics">
        <title>Genome sequencing and comparative genomics of honey bee microsporidia, Nosema apis reveal novel insights into host-parasite interactions.</title>
        <authorList>
            <person name="Chen Yp."/>
            <person name="Pettis J.S."/>
            <person name="Zhao Y."/>
            <person name="Liu X."/>
            <person name="Tallon L.J."/>
            <person name="Sadzewicz L.D."/>
            <person name="Li R."/>
            <person name="Zheng H."/>
            <person name="Huang S."/>
            <person name="Zhang X."/>
            <person name="Hamilton M.C."/>
            <person name="Pernal S.F."/>
            <person name="Melathopoulos A.P."/>
            <person name="Yan X."/>
            <person name="Evans J.D."/>
        </authorList>
    </citation>
    <scope>NUCLEOTIDE SEQUENCE [LARGE SCALE GENOMIC DNA]</scope>
    <source>
        <strain evidence="2 3">BRL 01</strain>
    </source>
</reference>
<gene>
    <name evidence="2" type="ORF">NAPIS_ORF02427</name>
</gene>
<dbReference type="VEuPathDB" id="MicrosporidiaDB:NAPIS_ORF02427"/>
<dbReference type="EMBL" id="KE647339">
    <property type="protein sequence ID" value="EQB60011.1"/>
    <property type="molecule type" value="Genomic_DNA"/>
</dbReference>
<dbReference type="AlphaFoldDB" id="T0M9F6"/>
<feature type="compositionally biased region" description="Polar residues" evidence="1">
    <location>
        <begin position="231"/>
        <end position="243"/>
    </location>
</feature>
<feature type="region of interest" description="Disordered" evidence="1">
    <location>
        <begin position="231"/>
        <end position="271"/>
    </location>
</feature>